<reference evidence="5" key="1">
    <citation type="submission" date="2021-06" db="EMBL/GenBank/DDBJ databases">
        <authorList>
            <person name="Hodson N. C."/>
            <person name="Mongue J. A."/>
            <person name="Jaron S. K."/>
        </authorList>
    </citation>
    <scope>NUCLEOTIDE SEQUENCE</scope>
</reference>
<keyword evidence="1 3" id="KW-0328">Glycosyltransferase</keyword>
<organism evidence="5 6">
    <name type="scientific">Allacma fusca</name>
    <dbReference type="NCBI Taxonomy" id="39272"/>
    <lineage>
        <taxon>Eukaryota</taxon>
        <taxon>Metazoa</taxon>
        <taxon>Ecdysozoa</taxon>
        <taxon>Arthropoda</taxon>
        <taxon>Hexapoda</taxon>
        <taxon>Collembola</taxon>
        <taxon>Symphypleona</taxon>
        <taxon>Sminthuridae</taxon>
        <taxon>Allacma</taxon>
    </lineage>
</organism>
<proteinExistence type="inferred from homology"/>
<evidence type="ECO:0000256" key="3">
    <source>
        <dbReference type="PROSITE-ProRule" id="PRU00992"/>
    </source>
</evidence>
<comment type="similarity">
    <text evidence="3">Belongs to the glycosyltransferase 23 family.</text>
</comment>
<comment type="caution">
    <text evidence="5">The sequence shown here is derived from an EMBL/GenBank/DDBJ whole genome shotgun (WGS) entry which is preliminary data.</text>
</comment>
<evidence type="ECO:0000313" key="5">
    <source>
        <dbReference type="EMBL" id="CAG7659305.1"/>
    </source>
</evidence>
<evidence type="ECO:0000313" key="6">
    <source>
        <dbReference type="Proteomes" id="UP000708208"/>
    </source>
</evidence>
<feature type="non-terminal residue" evidence="5">
    <location>
        <position position="1"/>
    </location>
</feature>
<dbReference type="AlphaFoldDB" id="A0A8J2J614"/>
<feature type="domain" description="GT23" evidence="4">
    <location>
        <begin position="1"/>
        <end position="34"/>
    </location>
</feature>
<evidence type="ECO:0000259" key="4">
    <source>
        <dbReference type="PROSITE" id="PS51659"/>
    </source>
</evidence>
<dbReference type="InterPro" id="IPR027350">
    <property type="entry name" value="GT23_dom"/>
</dbReference>
<keyword evidence="2 3" id="KW-0808">Transferase</keyword>
<comment type="caution">
    <text evidence="3">Lacks conserved residue(s) required for the propagation of feature annotation.</text>
</comment>
<dbReference type="EMBL" id="CAJVCH010006258">
    <property type="protein sequence ID" value="CAG7659305.1"/>
    <property type="molecule type" value="Genomic_DNA"/>
</dbReference>
<dbReference type="PROSITE" id="PS51659">
    <property type="entry name" value="GT23"/>
    <property type="match status" value="1"/>
</dbReference>
<evidence type="ECO:0000256" key="2">
    <source>
        <dbReference type="ARBA" id="ARBA00022679"/>
    </source>
</evidence>
<dbReference type="GO" id="GO:0016758">
    <property type="term" value="F:hexosyltransferase activity"/>
    <property type="evidence" value="ECO:0007669"/>
    <property type="project" value="UniProtKB-UniRule"/>
</dbReference>
<accession>A0A8J2J614</accession>
<dbReference type="Pfam" id="PF19745">
    <property type="entry name" value="FUT8_N_cat"/>
    <property type="match status" value="1"/>
</dbReference>
<keyword evidence="6" id="KW-1185">Reference proteome</keyword>
<protein>
    <recommendedName>
        <fullName evidence="4">GT23 domain-containing protein</fullName>
    </recommendedName>
</protein>
<sequence length="41" mass="4711">CDFGICGLSSNICRLILEIMATRFHDAKSRVFSMDGKYEWP</sequence>
<dbReference type="Proteomes" id="UP000708208">
    <property type="component" value="Unassembled WGS sequence"/>
</dbReference>
<feature type="non-terminal residue" evidence="5">
    <location>
        <position position="41"/>
    </location>
</feature>
<name>A0A8J2J614_9HEXA</name>
<dbReference type="InterPro" id="IPR045573">
    <property type="entry name" value="Fut8_N_cat"/>
</dbReference>
<gene>
    <name evidence="5" type="ORF">AFUS01_LOCUS1131</name>
</gene>
<evidence type="ECO:0000256" key="1">
    <source>
        <dbReference type="ARBA" id="ARBA00022676"/>
    </source>
</evidence>